<feature type="transmembrane region" description="Helical" evidence="1">
    <location>
        <begin position="178"/>
        <end position="197"/>
    </location>
</feature>
<keyword evidence="1" id="KW-0472">Membrane</keyword>
<dbReference type="Pfam" id="PF07758">
    <property type="entry name" value="DUF1614"/>
    <property type="match status" value="1"/>
</dbReference>
<dbReference type="OrthoDB" id="46118at2157"/>
<evidence type="ECO:0000313" key="3">
    <source>
        <dbReference type="Proteomes" id="UP000001882"/>
    </source>
</evidence>
<reference evidence="2 3" key="1">
    <citation type="journal article" date="2007" name="Appl. Environ. Microbiol.">
        <title>Isolation of key methanogens for global methane emission from rice paddy fields: a novel isolate affiliated with the clone cluster rice cluster I.</title>
        <authorList>
            <person name="Sakai S."/>
            <person name="Imachi H."/>
            <person name="Sekiguchi Y."/>
            <person name="Ohashi A."/>
            <person name="Harada H."/>
            <person name="Kamagata Y."/>
        </authorList>
    </citation>
    <scope>NUCLEOTIDE SEQUENCE [LARGE SCALE GENOMIC DNA]</scope>
    <source>
        <strain evidence="3">DSM 17711 / JCM 13418 / NBRC 101707 / SANAE</strain>
    </source>
</reference>
<dbReference type="InterPro" id="IPR011672">
    <property type="entry name" value="DUF1614"/>
</dbReference>
<dbReference type="InParanoid" id="D1Z2G7"/>
<dbReference type="KEGG" id="mpd:MCP_2817"/>
<gene>
    <name evidence="2" type="ordered locus">MCP_2817</name>
</gene>
<accession>D1Z2G7</accession>
<reference evidence="3" key="3">
    <citation type="journal article" date="2011" name="PLoS ONE">
        <title>Genome sequence of a mesophilic hydrogenotrophic methanogen Methanocella paludicola, the first cultivated representative of the order Methanocellales.</title>
        <authorList>
            <person name="Sakai S."/>
            <person name="Takaki Y."/>
            <person name="Shimamura S."/>
            <person name="Sekine M."/>
            <person name="Tajima T."/>
            <person name="Kosugi H."/>
            <person name="Ichikawa N."/>
            <person name="Tasumi E."/>
            <person name="Hiraki A.T."/>
            <person name="Shimizu A."/>
            <person name="Kato Y."/>
            <person name="Nishiko R."/>
            <person name="Mori K."/>
            <person name="Fujita N."/>
            <person name="Imachi H."/>
            <person name="Takai K."/>
        </authorList>
    </citation>
    <scope>NUCLEOTIDE SEQUENCE [LARGE SCALE GENOMIC DNA]</scope>
    <source>
        <strain evidence="3">DSM 17711 / JCM 13418 / NBRC 101707 / SANAE</strain>
    </source>
</reference>
<keyword evidence="1" id="KW-1133">Transmembrane helix</keyword>
<protein>
    <recommendedName>
        <fullName evidence="4">DUF1614 domain-containing protein</fullName>
    </recommendedName>
</protein>
<feature type="transmembrane region" description="Helical" evidence="1">
    <location>
        <begin position="99"/>
        <end position="118"/>
    </location>
</feature>
<evidence type="ECO:0000256" key="1">
    <source>
        <dbReference type="SAM" id="Phobius"/>
    </source>
</evidence>
<feature type="transmembrane region" description="Helical" evidence="1">
    <location>
        <begin position="153"/>
        <end position="172"/>
    </location>
</feature>
<reference evidence="2 3" key="2">
    <citation type="journal article" date="2008" name="Int. J. Syst. Evol. Microbiol.">
        <title>Methanocella paludicola gen. nov., sp. nov., a methane-producing archaeon, the first isolate of the lineage 'Rice Cluster I', and proposal of the new archaeal order Methanocellales ord. nov.</title>
        <authorList>
            <person name="Sakai S."/>
            <person name="Imachi H."/>
            <person name="Hanada S."/>
            <person name="Ohashi A."/>
            <person name="Harada H."/>
            <person name="Kamagata Y."/>
        </authorList>
    </citation>
    <scope>NUCLEOTIDE SEQUENCE [LARGE SCALE GENOMIC DNA]</scope>
    <source>
        <strain evidence="3">DSM 17711 / JCM 13418 / NBRC 101707 / SANAE</strain>
    </source>
</reference>
<keyword evidence="1" id="KW-0812">Transmembrane</keyword>
<name>D1Z2G7_METPS</name>
<dbReference type="Proteomes" id="UP000001882">
    <property type="component" value="Chromosome"/>
</dbReference>
<dbReference type="STRING" id="304371.MCP_2817"/>
<feature type="transmembrane region" description="Helical" evidence="1">
    <location>
        <begin position="46"/>
        <end position="67"/>
    </location>
</feature>
<dbReference type="AlphaFoldDB" id="D1Z2G7"/>
<evidence type="ECO:0000313" key="2">
    <source>
        <dbReference type="EMBL" id="BAI62889.1"/>
    </source>
</evidence>
<dbReference type="PATRIC" id="fig|304371.9.peg.2884"/>
<organism evidence="2 3">
    <name type="scientific">Methanocella paludicola (strain DSM 17711 / JCM 13418 / NBRC 101707 / SANAE)</name>
    <dbReference type="NCBI Taxonomy" id="304371"/>
    <lineage>
        <taxon>Archaea</taxon>
        <taxon>Methanobacteriati</taxon>
        <taxon>Methanobacteriota</taxon>
        <taxon>Stenosarchaea group</taxon>
        <taxon>Methanomicrobia</taxon>
        <taxon>Methanocellales</taxon>
        <taxon>Methanocellaceae</taxon>
        <taxon>Methanocella</taxon>
    </lineage>
</organism>
<feature type="transmembrane region" description="Helical" evidence="1">
    <location>
        <begin position="209"/>
        <end position="235"/>
    </location>
</feature>
<sequence length="238" mass="24508">MKKLITFPLAIPFFILLLLLPLVLLAAVALLGLAAADVVGRTLGLSPIAALMIYIAMLAGGLINIPVYEFKSPGGTQPQMVPYLGARHHMPQWLSHRTVVSLNVGGCIIPAALSAYFVLGLPPMQLLATTIIVTLGVFYFARPVRSVGVMVPVLVPPLLAVGASLIALYIGGTGFSGLARLAFASGVFGTIIGADVLHLGSIRKAGSDFVSIGGAGIFDGIVLTGVIGTIIAAIITSL</sequence>
<keyword evidence="3" id="KW-1185">Reference proteome</keyword>
<evidence type="ECO:0008006" key="4">
    <source>
        <dbReference type="Google" id="ProtNLM"/>
    </source>
</evidence>
<proteinExistence type="predicted"/>
<feature type="transmembrane region" description="Helical" evidence="1">
    <location>
        <begin position="124"/>
        <end position="141"/>
    </location>
</feature>
<dbReference type="eggNOG" id="arCOG02159">
    <property type="taxonomic scope" value="Archaea"/>
</dbReference>
<dbReference type="EMBL" id="AP011532">
    <property type="protein sequence ID" value="BAI62889.1"/>
    <property type="molecule type" value="Genomic_DNA"/>
</dbReference>